<dbReference type="OrthoDB" id="1689703at2"/>
<sequence>MLTKNEILQIAKAQFALDYNFKDYDITKDTNIITENSLISGRRIYDNDGCFLKILCFNGKAFISADPKIIPWCKENLLTIDAAWLSEYPKLKAIDTKLREFGHEIADIHHYYLPKTMNEKIEIHFSIKWYEKEEINQFTNDDRFGEAFAFDKNHPDILAVAAFDGDTMLGMAGASADSDTMWQIGIDVFPEYRGKGIATTLVTLLKNEVLNRGKVPFYGTVETHFISQNVAINSGFFPVWAELYTKAL</sequence>
<dbReference type="CDD" id="cd04301">
    <property type="entry name" value="NAT_SF"/>
    <property type="match status" value="1"/>
</dbReference>
<dbReference type="RefSeq" id="WP_055263989.1">
    <property type="nucleotide sequence ID" value="NZ_CABIXQ010000004.1"/>
</dbReference>
<dbReference type="Pfam" id="PF00583">
    <property type="entry name" value="Acetyltransf_1"/>
    <property type="match status" value="1"/>
</dbReference>
<dbReference type="GO" id="GO:0016747">
    <property type="term" value="F:acyltransferase activity, transferring groups other than amino-acyl groups"/>
    <property type="evidence" value="ECO:0007669"/>
    <property type="project" value="InterPro"/>
</dbReference>
<evidence type="ECO:0000313" key="3">
    <source>
        <dbReference type="Proteomes" id="UP000095594"/>
    </source>
</evidence>
<reference evidence="2 3" key="1">
    <citation type="submission" date="2015-09" db="EMBL/GenBank/DDBJ databases">
        <authorList>
            <consortium name="Pathogen Informatics"/>
        </authorList>
    </citation>
    <scope>NUCLEOTIDE SEQUENCE [LARGE SCALE GENOMIC DNA]</scope>
    <source>
        <strain evidence="2 3">2789STDY5834856</strain>
    </source>
</reference>
<name>A0A174B4N9_9CLOT</name>
<dbReference type="SUPFAM" id="SSF55729">
    <property type="entry name" value="Acyl-CoA N-acyltransferases (Nat)"/>
    <property type="match status" value="1"/>
</dbReference>
<dbReference type="EMBL" id="CYZX01000004">
    <property type="protein sequence ID" value="CUN95674.1"/>
    <property type="molecule type" value="Genomic_DNA"/>
</dbReference>
<protein>
    <submittedName>
        <fullName evidence="2">FR47-like protein</fullName>
    </submittedName>
</protein>
<dbReference type="PROSITE" id="PS51186">
    <property type="entry name" value="GNAT"/>
    <property type="match status" value="1"/>
</dbReference>
<dbReference type="Gene3D" id="3.40.630.30">
    <property type="match status" value="1"/>
</dbReference>
<feature type="domain" description="N-acetyltransferase" evidence="1">
    <location>
        <begin position="96"/>
        <end position="248"/>
    </location>
</feature>
<gene>
    <name evidence="2" type="ORF">ERS852471_00709</name>
</gene>
<organism evidence="2 3">
    <name type="scientific">Clostridium disporicum</name>
    <dbReference type="NCBI Taxonomy" id="84024"/>
    <lineage>
        <taxon>Bacteria</taxon>
        <taxon>Bacillati</taxon>
        <taxon>Bacillota</taxon>
        <taxon>Clostridia</taxon>
        <taxon>Eubacteriales</taxon>
        <taxon>Clostridiaceae</taxon>
        <taxon>Clostridium</taxon>
    </lineage>
</organism>
<dbReference type="InterPro" id="IPR000182">
    <property type="entry name" value="GNAT_dom"/>
</dbReference>
<dbReference type="Proteomes" id="UP000095594">
    <property type="component" value="Unassembled WGS sequence"/>
</dbReference>
<accession>A0A174B4N9</accession>
<dbReference type="InterPro" id="IPR016181">
    <property type="entry name" value="Acyl_CoA_acyltransferase"/>
</dbReference>
<dbReference type="AlphaFoldDB" id="A0A174B4N9"/>
<evidence type="ECO:0000259" key="1">
    <source>
        <dbReference type="PROSITE" id="PS51186"/>
    </source>
</evidence>
<proteinExistence type="predicted"/>
<evidence type="ECO:0000313" key="2">
    <source>
        <dbReference type="EMBL" id="CUN95674.1"/>
    </source>
</evidence>